<dbReference type="EMBL" id="QRNB01000054">
    <property type="protein sequence ID" value="RHK09430.1"/>
    <property type="molecule type" value="Genomic_DNA"/>
</dbReference>
<comment type="caution">
    <text evidence="4">The sequence shown here is derived from an EMBL/GenBank/DDBJ whole genome shotgun (WGS) entry which is preliminary data.</text>
</comment>
<dbReference type="EMBL" id="JAPDUS010000020">
    <property type="protein sequence ID" value="MCW4094051.1"/>
    <property type="molecule type" value="Genomic_DNA"/>
</dbReference>
<evidence type="ECO:0000313" key="2">
    <source>
        <dbReference type="EMBL" id="MCW4094051.1"/>
    </source>
</evidence>
<dbReference type="EMBL" id="QRVA01000009">
    <property type="protein sequence ID" value="RGS17083.1"/>
    <property type="molecule type" value="Genomic_DNA"/>
</dbReference>
<dbReference type="RefSeq" id="WP_117586485.1">
    <property type="nucleotide sequence ID" value="NZ_JAPDUQ010000001.1"/>
</dbReference>
<evidence type="ECO:0000313" key="7">
    <source>
        <dbReference type="EMBL" id="RHK09430.1"/>
    </source>
</evidence>
<gene>
    <name evidence="7" type="ORF">DW079_10410</name>
    <name evidence="6" type="ORF">DW192_01790</name>
    <name evidence="5" type="ORF">DW250_00440</name>
    <name evidence="4" type="ORF">DWY11_05510</name>
    <name evidence="2" type="ORF">ONT05_10915</name>
    <name evidence="3" type="ORF">ONT19_02330</name>
</gene>
<keyword evidence="1" id="KW-0472">Membrane</keyword>
<keyword evidence="1" id="KW-0812">Transmembrane</keyword>
<evidence type="ECO:0000313" key="9">
    <source>
        <dbReference type="Proteomes" id="UP000284548"/>
    </source>
</evidence>
<evidence type="ECO:0000313" key="11">
    <source>
        <dbReference type="Proteomes" id="UP000286501"/>
    </source>
</evidence>
<feature type="transmembrane region" description="Helical" evidence="1">
    <location>
        <begin position="42"/>
        <end position="65"/>
    </location>
</feature>
<dbReference type="Proteomes" id="UP000284548">
    <property type="component" value="Unassembled WGS sequence"/>
</dbReference>
<evidence type="ECO:0000313" key="3">
    <source>
        <dbReference type="EMBL" id="MCW4130455.1"/>
    </source>
</evidence>
<evidence type="ECO:0000313" key="10">
    <source>
        <dbReference type="Proteomes" id="UP000286211"/>
    </source>
</evidence>
<evidence type="ECO:0000313" key="4">
    <source>
        <dbReference type="EMBL" id="RGS17083.1"/>
    </source>
</evidence>
<organism evidence="4 8">
    <name type="scientific">Segatella copri</name>
    <dbReference type="NCBI Taxonomy" id="165179"/>
    <lineage>
        <taxon>Bacteria</taxon>
        <taxon>Pseudomonadati</taxon>
        <taxon>Bacteroidota</taxon>
        <taxon>Bacteroidia</taxon>
        <taxon>Bacteroidales</taxon>
        <taxon>Prevotellaceae</taxon>
        <taxon>Segatella</taxon>
    </lineage>
</organism>
<dbReference type="Proteomes" id="UP000283872">
    <property type="component" value="Unassembled WGS sequence"/>
</dbReference>
<evidence type="ECO:0000313" key="8">
    <source>
        <dbReference type="Proteomes" id="UP000283872"/>
    </source>
</evidence>
<dbReference type="EMBL" id="QRIN01000001">
    <property type="protein sequence ID" value="RHG69729.1"/>
    <property type="molecule type" value="Genomic_DNA"/>
</dbReference>
<sequence length="75" mass="8315">MKFNIEQKTTLWSEGGKFCLDLAKLIFGGIILASIMKKDIDTGKLLVFGALITLFLAVCGFFLILMSKDNKKKGK</sequence>
<proteinExistence type="predicted"/>
<dbReference type="Proteomes" id="UP000286211">
    <property type="component" value="Unassembled WGS sequence"/>
</dbReference>
<evidence type="ECO:0000313" key="5">
    <source>
        <dbReference type="EMBL" id="RHG69729.1"/>
    </source>
</evidence>
<evidence type="ECO:0000313" key="6">
    <source>
        <dbReference type="EMBL" id="RHH84734.1"/>
    </source>
</evidence>
<evidence type="ECO:0000256" key="1">
    <source>
        <dbReference type="SAM" id="Phobius"/>
    </source>
</evidence>
<dbReference type="Pfam" id="PF20482">
    <property type="entry name" value="DUF6722"/>
    <property type="match status" value="1"/>
</dbReference>
<dbReference type="Proteomes" id="UP001209074">
    <property type="component" value="Unassembled WGS sequence"/>
</dbReference>
<dbReference type="EMBL" id="JAPDVG010000001">
    <property type="protein sequence ID" value="MCW4130455.1"/>
    <property type="molecule type" value="Genomic_DNA"/>
</dbReference>
<dbReference type="InterPro" id="IPR046568">
    <property type="entry name" value="DUF6722"/>
</dbReference>
<protein>
    <submittedName>
        <fullName evidence="4">Uncharacterized protein</fullName>
    </submittedName>
</protein>
<dbReference type="AlphaFoldDB" id="A0A3E5E7U1"/>
<name>A0A3E5E7U1_9BACT</name>
<reference evidence="2" key="2">
    <citation type="submission" date="2022-11" db="EMBL/GenBank/DDBJ databases">
        <title>Genomic repertoires linked with pathogenic potency of arthritogenic Prevotella copri isolated from the gut of rheumatoid arthritis patients.</title>
        <authorList>
            <person name="Nii T."/>
            <person name="Maeda Y."/>
            <person name="Motooka D."/>
            <person name="Naito M."/>
            <person name="Matsumoto Y."/>
            <person name="Ogawa T."/>
            <person name="Oguro-Igashira E."/>
            <person name="Kishikawa T."/>
            <person name="Yamashita M."/>
            <person name="Koizumi S."/>
            <person name="Kurakawa T."/>
            <person name="Okumura R."/>
            <person name="Kayama H."/>
            <person name="Murakami M."/>
            <person name="Sakaguchi T."/>
            <person name="Das B."/>
            <person name="Nakamura S."/>
            <person name="Okada Y."/>
            <person name="Kumanogoh A."/>
            <person name="Takeda K."/>
        </authorList>
    </citation>
    <scope>NUCLEOTIDE SEQUENCE</scope>
    <source>
        <strain evidence="3">H019-1</strain>
        <strain evidence="2">N016-13</strain>
    </source>
</reference>
<reference evidence="8 9" key="1">
    <citation type="submission" date="2018-08" db="EMBL/GenBank/DDBJ databases">
        <title>A genome reference for cultivated species of the human gut microbiota.</title>
        <authorList>
            <person name="Zou Y."/>
            <person name="Xue W."/>
            <person name="Luo G."/>
        </authorList>
    </citation>
    <scope>NUCLEOTIDE SEQUENCE [LARGE SCALE GENOMIC DNA]</scope>
    <source>
        <strain evidence="4 8">AF24-12</strain>
        <strain evidence="7 10">AF46-2NS</strain>
        <strain evidence="6 9">AM16-54</strain>
        <strain evidence="5 11">AM22-1</strain>
    </source>
</reference>
<dbReference type="Proteomes" id="UP001209417">
    <property type="component" value="Unassembled WGS sequence"/>
</dbReference>
<dbReference type="Proteomes" id="UP000286501">
    <property type="component" value="Unassembled WGS sequence"/>
</dbReference>
<keyword evidence="1" id="KW-1133">Transmembrane helix</keyword>
<dbReference type="EMBL" id="QRKB01000002">
    <property type="protein sequence ID" value="RHH84734.1"/>
    <property type="molecule type" value="Genomic_DNA"/>
</dbReference>
<accession>A0A3E5E7U1</accession>